<protein>
    <submittedName>
        <fullName evidence="3">BTB/POZ and MATH domain-containing protein 1-like</fullName>
    </submittedName>
</protein>
<evidence type="ECO:0000256" key="1">
    <source>
        <dbReference type="ARBA" id="ARBA00004906"/>
    </source>
</evidence>
<dbReference type="PROSITE" id="PS50144">
    <property type="entry name" value="MATH"/>
    <property type="match status" value="1"/>
</dbReference>
<dbReference type="SUPFAM" id="SSF54695">
    <property type="entry name" value="POZ domain"/>
    <property type="match status" value="1"/>
</dbReference>
<dbReference type="Gene3D" id="2.60.210.10">
    <property type="entry name" value="Apoptosis, Tumor Necrosis Factor Receptor Associated Protein 2, Chain A"/>
    <property type="match status" value="1"/>
</dbReference>
<dbReference type="Proteomes" id="UP000275267">
    <property type="component" value="Unassembled WGS sequence"/>
</dbReference>
<accession>A0A3L6TTI0</accession>
<dbReference type="CDD" id="cd00121">
    <property type="entry name" value="MATH"/>
    <property type="match status" value="1"/>
</dbReference>
<dbReference type="AlphaFoldDB" id="A0A3L6TTI0"/>
<dbReference type="InterPro" id="IPR011333">
    <property type="entry name" value="SKP1/BTB/POZ_sf"/>
</dbReference>
<comment type="pathway">
    <text evidence="1">Protein modification; protein ubiquitination.</text>
</comment>
<dbReference type="STRING" id="4540.A0A3L6TTI0"/>
<organism evidence="3 4">
    <name type="scientific">Panicum miliaceum</name>
    <name type="common">Proso millet</name>
    <name type="synonym">Broomcorn millet</name>
    <dbReference type="NCBI Taxonomy" id="4540"/>
    <lineage>
        <taxon>Eukaryota</taxon>
        <taxon>Viridiplantae</taxon>
        <taxon>Streptophyta</taxon>
        <taxon>Embryophyta</taxon>
        <taxon>Tracheophyta</taxon>
        <taxon>Spermatophyta</taxon>
        <taxon>Magnoliopsida</taxon>
        <taxon>Liliopsida</taxon>
        <taxon>Poales</taxon>
        <taxon>Poaceae</taxon>
        <taxon>PACMAD clade</taxon>
        <taxon>Panicoideae</taxon>
        <taxon>Panicodae</taxon>
        <taxon>Paniceae</taxon>
        <taxon>Panicinae</taxon>
        <taxon>Panicum</taxon>
        <taxon>Panicum sect. Panicum</taxon>
    </lineage>
</organism>
<dbReference type="InterPro" id="IPR008974">
    <property type="entry name" value="TRAF-like"/>
</dbReference>
<dbReference type="PANTHER" id="PTHR26379:SF215">
    <property type="entry name" value="BTB DOMAIN-CONTAINING PROTEIN"/>
    <property type="match status" value="1"/>
</dbReference>
<name>A0A3L6TTI0_PANMI</name>
<gene>
    <name evidence="3" type="ORF">C2845_PM01G42100</name>
</gene>
<evidence type="ECO:0000313" key="4">
    <source>
        <dbReference type="Proteomes" id="UP000275267"/>
    </source>
</evidence>
<feature type="domain" description="MATH" evidence="2">
    <location>
        <begin position="28"/>
        <end position="156"/>
    </location>
</feature>
<dbReference type="InterPro" id="IPR002083">
    <property type="entry name" value="MATH/TRAF_dom"/>
</dbReference>
<proteinExistence type="predicted"/>
<evidence type="ECO:0000313" key="3">
    <source>
        <dbReference type="EMBL" id="RLN42841.1"/>
    </source>
</evidence>
<keyword evidence="4" id="KW-1185">Reference proteome</keyword>
<dbReference type="SUPFAM" id="SSF49599">
    <property type="entry name" value="TRAF domain-like"/>
    <property type="match status" value="1"/>
</dbReference>
<reference evidence="4" key="1">
    <citation type="journal article" date="2019" name="Nat. Commun.">
        <title>The genome of broomcorn millet.</title>
        <authorList>
            <person name="Zou C."/>
            <person name="Miki D."/>
            <person name="Li D."/>
            <person name="Tang Q."/>
            <person name="Xiao L."/>
            <person name="Rajput S."/>
            <person name="Deng P."/>
            <person name="Jia W."/>
            <person name="Huang R."/>
            <person name="Zhang M."/>
            <person name="Sun Y."/>
            <person name="Hu J."/>
            <person name="Fu X."/>
            <person name="Schnable P.S."/>
            <person name="Li F."/>
            <person name="Zhang H."/>
            <person name="Feng B."/>
            <person name="Zhu X."/>
            <person name="Liu R."/>
            <person name="Schnable J.C."/>
            <person name="Zhu J.-K."/>
            <person name="Zhang H."/>
        </authorList>
    </citation>
    <scope>NUCLEOTIDE SEQUENCE [LARGE SCALE GENOMIC DNA]</scope>
</reference>
<dbReference type="OrthoDB" id="6359816at2759"/>
<dbReference type="EMBL" id="PQIB02000001">
    <property type="protein sequence ID" value="RLN42841.1"/>
    <property type="molecule type" value="Genomic_DNA"/>
</dbReference>
<dbReference type="Pfam" id="PF22486">
    <property type="entry name" value="MATH_2"/>
    <property type="match status" value="1"/>
</dbReference>
<dbReference type="Gene3D" id="3.30.710.10">
    <property type="entry name" value="Potassium Channel Kv1.1, Chain A"/>
    <property type="match status" value="1"/>
</dbReference>
<sequence>MAPSLPPSSSTAADGAGSASAIVSGDASGYHVLRIEGYSRIKSAVPSSEYVESRSFRAAGHTWAVWYYPNGNCPEYADYISICLVLKDTVANHLMVQLVFSFIDQVEKQKPSYVRTVEPNKYVRHGSWGRRKFVRMAELEQSARLKDDCFTVRCDIVVIGKPHAKDTTAATPSILVPPPDWPQHFRALLLSEQGADVRFRVGGQKFAAHRCVSRYGRLSSTRSSLAL</sequence>
<dbReference type="GO" id="GO:0016567">
    <property type="term" value="P:protein ubiquitination"/>
    <property type="evidence" value="ECO:0007669"/>
    <property type="project" value="InterPro"/>
</dbReference>
<dbReference type="InterPro" id="IPR045005">
    <property type="entry name" value="BPM1-6"/>
</dbReference>
<comment type="caution">
    <text evidence="3">The sequence shown here is derived from an EMBL/GenBank/DDBJ whole genome shotgun (WGS) entry which is preliminary data.</text>
</comment>
<evidence type="ECO:0000259" key="2">
    <source>
        <dbReference type="PROSITE" id="PS50144"/>
    </source>
</evidence>
<dbReference type="PANTHER" id="PTHR26379">
    <property type="entry name" value="BTB/POZ AND MATH DOMAIN-CONTAINING PROTEIN 1"/>
    <property type="match status" value="1"/>
</dbReference>